<reference evidence="1 2" key="1">
    <citation type="journal article" date="2011" name="J. Bacteriol.">
        <title>Complete genome sequence of Mycoplasma haemofelis, a hemotropic mycoplasma.</title>
        <authorList>
            <person name="Barker E.N."/>
            <person name="Helps C.R."/>
            <person name="Peters I.R."/>
            <person name="Darby A.C."/>
            <person name="Radford A.D."/>
            <person name="Tasker S."/>
        </authorList>
    </citation>
    <scope>NUCLEOTIDE SEQUENCE [LARGE SCALE GENOMIC DNA]</scope>
    <source>
        <strain evidence="1 2">Langford 1</strain>
    </source>
</reference>
<dbReference type="HOGENOM" id="CLU_2554609_0_0_14"/>
<dbReference type="KEGG" id="mha:HF1_01400"/>
<name>E8ZKI2_MYCHL</name>
<dbReference type="EMBL" id="FR773153">
    <property type="protein sequence ID" value="CBY92148.1"/>
    <property type="molecule type" value="Genomic_DNA"/>
</dbReference>
<dbReference type="AlphaFoldDB" id="E8ZKI2"/>
<sequence>MEFQHKNEYATLREHEHLKQLCKESFQQQQTILSLKSQESKRVSTSEVVDECSSLGVLIGTKLTEYGWESYYCWNLKGINPS</sequence>
<gene>
    <name evidence="1" type="ordered locus">HF1_01400</name>
</gene>
<evidence type="ECO:0000313" key="1">
    <source>
        <dbReference type="EMBL" id="CBY92148.1"/>
    </source>
</evidence>
<evidence type="ECO:0000313" key="2">
    <source>
        <dbReference type="Proteomes" id="UP000008637"/>
    </source>
</evidence>
<dbReference type="Proteomes" id="UP000008637">
    <property type="component" value="Chromosome"/>
</dbReference>
<keyword evidence="2" id="KW-1185">Reference proteome</keyword>
<proteinExistence type="predicted"/>
<accession>E8ZKI2</accession>
<organism evidence="1 2">
    <name type="scientific">Mycoplasma haemofelis (strain Langford 1)</name>
    <name type="common">Haemobartonella felis</name>
    <dbReference type="NCBI Taxonomy" id="941640"/>
    <lineage>
        <taxon>Bacteria</taxon>
        <taxon>Bacillati</taxon>
        <taxon>Mycoplasmatota</taxon>
        <taxon>Mollicutes</taxon>
        <taxon>Mycoplasmataceae</taxon>
        <taxon>Mycoplasma</taxon>
    </lineage>
</organism>
<protein>
    <submittedName>
        <fullName evidence="1">Uncharacterized protein</fullName>
    </submittedName>
</protein>